<feature type="signal peptide" evidence="9">
    <location>
        <begin position="1"/>
        <end position="18"/>
    </location>
</feature>
<dbReference type="Gene3D" id="2.70.130.10">
    <property type="entry name" value="Mannose-6-phosphate receptor binding domain"/>
    <property type="match status" value="1"/>
</dbReference>
<accession>A0A0P1BNR9</accession>
<evidence type="ECO:0000256" key="1">
    <source>
        <dbReference type="ARBA" id="ARBA00004367"/>
    </source>
</evidence>
<keyword evidence="12" id="KW-1185">Reference proteome</keyword>
<feature type="region of interest" description="Disordered" evidence="8">
    <location>
        <begin position="552"/>
        <end position="571"/>
    </location>
</feature>
<evidence type="ECO:0000313" key="11">
    <source>
        <dbReference type="EMBL" id="CEH18436.1"/>
    </source>
</evidence>
<feature type="compositionally biased region" description="Basic and acidic residues" evidence="8">
    <location>
        <begin position="247"/>
        <end position="257"/>
    </location>
</feature>
<dbReference type="GO" id="GO:0030968">
    <property type="term" value="P:endoplasmic reticulum unfolded protein response"/>
    <property type="evidence" value="ECO:0007669"/>
    <property type="project" value="InterPro"/>
</dbReference>
<dbReference type="GO" id="GO:0030246">
    <property type="term" value="F:carbohydrate binding"/>
    <property type="evidence" value="ECO:0007669"/>
    <property type="project" value="UniProtKB-KW"/>
</dbReference>
<dbReference type="AlphaFoldDB" id="A0A0P1BNR9"/>
<sequence length="622" mass="67321">MRRSTLLGGALLLVFASAHRLGKPGPGTSGLGLNSKVFPEDPFSSPAYNIIFDPLDPVRNATLVGLLQDQADGHTHATQSIELLGGADGLHACFSAASLETDVRKRAQSNIDLSSLSPTDLELARSRALSKGISLLAPLRKTCLYHTLDWFTYEFCYGAQVRQFHALPGSSLPGRTPVPDPAQDSYVLGRSPSSSYYTNRLDGSALAQQDDAASSNAQDEAKREEVGELMEVVSLAAAPGPSAARPNAKDANEKSQHEASNSLKRGERYVSQLWGGGTFCDLNNERRSVEVQFYCSRRPGDRISLVKETTTCNYVIVIETPLLCTEPAFALQDDPVQEIKCRPVVSDDWVAPAKPVTQAPERGIDASQTRDHQDQARPTTAAASKPKSVGDVKGSQDIDEELVYVPANSRGPDDAASAQRERADEQDATTARTEEDDDVSGFHTRGDGFSLGGIADGFLPGEHLQQEHTDELFELDLDDDGSLVLYPVNERGEAGDPIAQLTRDAVNPVGGADRMPGAGVDVGAGIAPGEWLDEGDLPAIQERLQDHLDRAAARAEEEDARLGQARPPEDRRRILQDALREALGAQGSRQSSRHDKTLLDNATIWSRYCKLKERGLLRSLRS</sequence>
<keyword evidence="5" id="KW-0430">Lectin</keyword>
<feature type="chain" id="PRO_5006059689" description="Protein OS-9 homolog" evidence="9">
    <location>
        <begin position="19"/>
        <end position="622"/>
    </location>
</feature>
<dbReference type="PANTHER" id="PTHR15414:SF0">
    <property type="entry name" value="ENDOPLASMIC RETICULUM LECTIN 1"/>
    <property type="match status" value="1"/>
</dbReference>
<dbReference type="STRING" id="401625.A0A0P1BNR9"/>
<evidence type="ECO:0000256" key="2">
    <source>
        <dbReference type="ARBA" id="ARBA00009918"/>
    </source>
</evidence>
<dbReference type="Pfam" id="PF07915">
    <property type="entry name" value="PRKCSH"/>
    <property type="match status" value="1"/>
</dbReference>
<dbReference type="OrthoDB" id="448954at2759"/>
<evidence type="ECO:0000313" key="12">
    <source>
        <dbReference type="Proteomes" id="UP000054845"/>
    </source>
</evidence>
<comment type="subcellular location">
    <subcellularLocation>
        <location evidence="1">Endoplasmic reticulum membrane</location>
        <topology evidence="1">Peripheral membrane protein</topology>
        <orientation evidence="1">Lumenal side</orientation>
    </subcellularLocation>
</comment>
<dbReference type="GO" id="GO:0005789">
    <property type="term" value="C:endoplasmic reticulum membrane"/>
    <property type="evidence" value="ECO:0007669"/>
    <property type="project" value="UniProtKB-SubCell"/>
</dbReference>
<evidence type="ECO:0000256" key="9">
    <source>
        <dbReference type="SAM" id="SignalP"/>
    </source>
</evidence>
<organism evidence="11 12">
    <name type="scientific">Ceraceosorus bombacis</name>
    <dbReference type="NCBI Taxonomy" id="401625"/>
    <lineage>
        <taxon>Eukaryota</taxon>
        <taxon>Fungi</taxon>
        <taxon>Dikarya</taxon>
        <taxon>Basidiomycota</taxon>
        <taxon>Ustilaginomycotina</taxon>
        <taxon>Exobasidiomycetes</taxon>
        <taxon>Ceraceosorales</taxon>
        <taxon>Ceraceosoraceae</taxon>
        <taxon>Ceraceosorus</taxon>
    </lineage>
</organism>
<evidence type="ECO:0000256" key="8">
    <source>
        <dbReference type="SAM" id="MobiDB-lite"/>
    </source>
</evidence>
<dbReference type="PANTHER" id="PTHR15414">
    <property type="entry name" value="OS-9-RELATED"/>
    <property type="match status" value="1"/>
</dbReference>
<dbReference type="InterPro" id="IPR045149">
    <property type="entry name" value="OS-9-like"/>
</dbReference>
<dbReference type="Proteomes" id="UP000054845">
    <property type="component" value="Unassembled WGS sequence"/>
</dbReference>
<protein>
    <recommendedName>
        <fullName evidence="3">Protein OS-9 homolog</fullName>
    </recommendedName>
</protein>
<dbReference type="PROSITE" id="PS51914">
    <property type="entry name" value="MRH"/>
    <property type="match status" value="1"/>
</dbReference>
<dbReference type="EMBL" id="CCYA01000270">
    <property type="protein sequence ID" value="CEH18436.1"/>
    <property type="molecule type" value="Genomic_DNA"/>
</dbReference>
<dbReference type="InterPro" id="IPR009011">
    <property type="entry name" value="Man6P_isomerase_rcpt-bd_dom_sf"/>
</dbReference>
<proteinExistence type="inferred from homology"/>
<comment type="similarity">
    <text evidence="2">Belongs to the OS-9 family.</text>
</comment>
<keyword evidence="6" id="KW-0256">Endoplasmic reticulum</keyword>
<evidence type="ECO:0000256" key="3">
    <source>
        <dbReference type="ARBA" id="ARBA00018727"/>
    </source>
</evidence>
<keyword evidence="7" id="KW-1015">Disulfide bond</keyword>
<feature type="region of interest" description="Disordered" evidence="8">
    <location>
        <begin position="239"/>
        <end position="264"/>
    </location>
</feature>
<evidence type="ECO:0000256" key="6">
    <source>
        <dbReference type="ARBA" id="ARBA00022824"/>
    </source>
</evidence>
<evidence type="ECO:0000256" key="7">
    <source>
        <dbReference type="ARBA" id="ARBA00023157"/>
    </source>
</evidence>
<name>A0A0P1BNR9_9BASI</name>
<feature type="domain" description="MRH" evidence="10">
    <location>
        <begin position="141"/>
        <end position="326"/>
    </location>
</feature>
<evidence type="ECO:0000259" key="10">
    <source>
        <dbReference type="PROSITE" id="PS51914"/>
    </source>
</evidence>
<keyword evidence="4 9" id="KW-0732">Signal</keyword>
<evidence type="ECO:0000256" key="4">
    <source>
        <dbReference type="ARBA" id="ARBA00022729"/>
    </source>
</evidence>
<dbReference type="GO" id="GO:0005788">
    <property type="term" value="C:endoplasmic reticulum lumen"/>
    <property type="evidence" value="ECO:0007669"/>
    <property type="project" value="TreeGrafter"/>
</dbReference>
<dbReference type="SUPFAM" id="SSF50911">
    <property type="entry name" value="Mannose 6-phosphate receptor domain"/>
    <property type="match status" value="1"/>
</dbReference>
<dbReference type="GO" id="GO:0030970">
    <property type="term" value="P:retrograde protein transport, ER to cytosol"/>
    <property type="evidence" value="ECO:0007669"/>
    <property type="project" value="TreeGrafter"/>
</dbReference>
<feature type="region of interest" description="Disordered" evidence="8">
    <location>
        <begin position="352"/>
        <end position="447"/>
    </location>
</feature>
<feature type="compositionally biased region" description="Basic and acidic residues" evidence="8">
    <location>
        <begin position="362"/>
        <end position="375"/>
    </location>
</feature>
<evidence type="ECO:0000256" key="5">
    <source>
        <dbReference type="ARBA" id="ARBA00022734"/>
    </source>
</evidence>
<reference evidence="12" key="1">
    <citation type="submission" date="2014-09" db="EMBL/GenBank/DDBJ databases">
        <authorList>
            <person name="Sharma Rahul"/>
            <person name="Thines Marco"/>
        </authorList>
    </citation>
    <scope>NUCLEOTIDE SEQUENCE [LARGE SCALE GENOMIC DNA]</scope>
</reference>
<dbReference type="InterPro" id="IPR012913">
    <property type="entry name" value="OS9-like_dom"/>
</dbReference>
<dbReference type="InterPro" id="IPR044865">
    <property type="entry name" value="MRH_dom"/>
</dbReference>